<feature type="region of interest" description="Disordered" evidence="7">
    <location>
        <begin position="399"/>
        <end position="514"/>
    </location>
</feature>
<dbReference type="InterPro" id="IPR036397">
    <property type="entry name" value="RNaseH_sf"/>
</dbReference>
<dbReference type="GeneID" id="94290703"/>
<reference evidence="8 9" key="1">
    <citation type="submission" date="2021-02" db="EMBL/GenBank/DDBJ databases">
        <title>Porcisia hertigi Genome sequencing and assembly.</title>
        <authorList>
            <person name="Almutairi H."/>
            <person name="Gatherer D."/>
        </authorList>
    </citation>
    <scope>NUCLEOTIDE SEQUENCE [LARGE SCALE GENOMIC DNA]</scope>
    <source>
        <strain evidence="8 9">C119</strain>
    </source>
</reference>
<dbReference type="GO" id="GO:0008296">
    <property type="term" value="F:3'-5'-DNA exonuclease activity"/>
    <property type="evidence" value="ECO:0007669"/>
    <property type="project" value="TreeGrafter"/>
</dbReference>
<feature type="compositionally biased region" description="Polar residues" evidence="7">
    <location>
        <begin position="432"/>
        <end position="448"/>
    </location>
</feature>
<sequence>MLRWSHATLHRKVSTVLKGQLNPFEALTQMQLGITPPLALQRGFLLEHCEQHLERLGITEGKLLAMDGRLCTQLTKKIVYELYLAVPFRVFTFDMEFTGPPVFTADGPTEDITELGLYSPLLDETFSCLVQPVCGRKQGPGVEKLTQITDAMLKNEGIPFLEAWQRFLAFVQAPQPGEISGSEKRILLLSHGGKLADVSLIKGTLEKFKMELPSSFVFGDTIHIIRDAHRRRPVTVDKHPPSWKLGDLLQWLHIPLTLPAHRAGNDARMTWDALYHTLLRYGDDEMTPREQLVPRFFDEEAKQRLREYAVRRSSERDSLSLDGTFLLADASRCVSSEHAESSGVGESADLSASCGTSKSAKGGAATDLLDLDFDDIFSAQKKSGANASIVEFKLDDEGDALHSSPTEAQDSAACREPPSDPTGSPAAFSTDAGAQNDSVSVSNVNEAATSAPGPTLGAKTAPSRRREAKASASSPRTRASRKDTRRGSATDKGVVKASDPPAAALDGGATVFMV</sequence>
<dbReference type="InterPro" id="IPR040393">
    <property type="entry name" value="TREX1/2"/>
</dbReference>
<evidence type="ECO:0000256" key="6">
    <source>
        <dbReference type="ARBA" id="ARBA00022842"/>
    </source>
</evidence>
<evidence type="ECO:0000313" key="8">
    <source>
        <dbReference type="EMBL" id="KAG5502875.1"/>
    </source>
</evidence>
<dbReference type="AlphaFoldDB" id="A0A836IFC5"/>
<evidence type="ECO:0008006" key="10">
    <source>
        <dbReference type="Google" id="ProtNLM"/>
    </source>
</evidence>
<dbReference type="PANTHER" id="PTHR13058:SF19">
    <property type="entry name" value="LD40940P"/>
    <property type="match status" value="1"/>
</dbReference>
<dbReference type="FunFam" id="3.30.420.10:FF:000168">
    <property type="entry name" value="Exonuclease"/>
    <property type="match status" value="1"/>
</dbReference>
<evidence type="ECO:0000313" key="9">
    <source>
        <dbReference type="Proteomes" id="UP000674318"/>
    </source>
</evidence>
<dbReference type="GO" id="GO:0003676">
    <property type="term" value="F:nucleic acid binding"/>
    <property type="evidence" value="ECO:0007669"/>
    <property type="project" value="InterPro"/>
</dbReference>
<dbReference type="Proteomes" id="UP000674318">
    <property type="component" value="Unassembled WGS sequence"/>
</dbReference>
<dbReference type="EMBL" id="JAFJZO010000025">
    <property type="protein sequence ID" value="KAG5502875.1"/>
    <property type="molecule type" value="Genomic_DNA"/>
</dbReference>
<keyword evidence="2" id="KW-0540">Nuclease</keyword>
<proteinExistence type="predicted"/>
<keyword evidence="5" id="KW-0269">Exonuclease</keyword>
<comment type="caution">
    <text evidence="8">The sequence shown here is derived from an EMBL/GenBank/DDBJ whole genome shotgun (WGS) entry which is preliminary data.</text>
</comment>
<evidence type="ECO:0000256" key="2">
    <source>
        <dbReference type="ARBA" id="ARBA00022722"/>
    </source>
</evidence>
<evidence type="ECO:0000256" key="4">
    <source>
        <dbReference type="ARBA" id="ARBA00022801"/>
    </source>
</evidence>
<protein>
    <recommendedName>
        <fullName evidence="10">Exonuclease domain-containing protein</fullName>
    </recommendedName>
</protein>
<dbReference type="GO" id="GO:0005737">
    <property type="term" value="C:cytoplasm"/>
    <property type="evidence" value="ECO:0007669"/>
    <property type="project" value="TreeGrafter"/>
</dbReference>
<evidence type="ECO:0000256" key="5">
    <source>
        <dbReference type="ARBA" id="ARBA00022839"/>
    </source>
</evidence>
<evidence type="ECO:0000256" key="1">
    <source>
        <dbReference type="ARBA" id="ARBA00001946"/>
    </source>
</evidence>
<dbReference type="RefSeq" id="XP_067756647.1">
    <property type="nucleotide sequence ID" value="XM_067900626.1"/>
</dbReference>
<keyword evidence="3" id="KW-0479">Metal-binding</keyword>
<keyword evidence="6" id="KW-0460">Magnesium</keyword>
<dbReference type="OrthoDB" id="10250935at2759"/>
<evidence type="ECO:0000256" key="3">
    <source>
        <dbReference type="ARBA" id="ARBA00022723"/>
    </source>
</evidence>
<dbReference type="Gene3D" id="3.30.420.10">
    <property type="entry name" value="Ribonuclease H-like superfamily/Ribonuclease H"/>
    <property type="match status" value="1"/>
</dbReference>
<keyword evidence="9" id="KW-1185">Reference proteome</keyword>
<accession>A0A836IFC5</accession>
<name>A0A836IFC5_9TRYP</name>
<dbReference type="SUPFAM" id="SSF53098">
    <property type="entry name" value="Ribonuclease H-like"/>
    <property type="match status" value="1"/>
</dbReference>
<gene>
    <name evidence="8" type="ORF">JKF63_04645</name>
</gene>
<feature type="region of interest" description="Disordered" evidence="7">
    <location>
        <begin position="340"/>
        <end position="361"/>
    </location>
</feature>
<evidence type="ECO:0000256" key="7">
    <source>
        <dbReference type="SAM" id="MobiDB-lite"/>
    </source>
</evidence>
<dbReference type="CDD" id="cd06127">
    <property type="entry name" value="DEDDh"/>
    <property type="match status" value="1"/>
</dbReference>
<keyword evidence="4" id="KW-0378">Hydrolase</keyword>
<dbReference type="KEGG" id="phet:94290703"/>
<feature type="compositionally biased region" description="Basic and acidic residues" evidence="7">
    <location>
        <begin position="480"/>
        <end position="489"/>
    </location>
</feature>
<comment type="cofactor">
    <cofactor evidence="1">
        <name>Mg(2+)</name>
        <dbReference type="ChEBI" id="CHEBI:18420"/>
    </cofactor>
</comment>
<dbReference type="InterPro" id="IPR012337">
    <property type="entry name" value="RNaseH-like_sf"/>
</dbReference>
<dbReference type="GO" id="GO:0046872">
    <property type="term" value="F:metal ion binding"/>
    <property type="evidence" value="ECO:0007669"/>
    <property type="project" value="UniProtKB-KW"/>
</dbReference>
<dbReference type="PANTHER" id="PTHR13058">
    <property type="entry name" value="THREE PRIME REPAIR EXONUCLEASE 1, 2"/>
    <property type="match status" value="1"/>
</dbReference>
<dbReference type="GO" id="GO:0006308">
    <property type="term" value="P:DNA catabolic process"/>
    <property type="evidence" value="ECO:0007669"/>
    <property type="project" value="TreeGrafter"/>
</dbReference>
<organism evidence="8 9">
    <name type="scientific">Porcisia hertigi</name>
    <dbReference type="NCBI Taxonomy" id="2761500"/>
    <lineage>
        <taxon>Eukaryota</taxon>
        <taxon>Discoba</taxon>
        <taxon>Euglenozoa</taxon>
        <taxon>Kinetoplastea</taxon>
        <taxon>Metakinetoplastina</taxon>
        <taxon>Trypanosomatida</taxon>
        <taxon>Trypanosomatidae</taxon>
        <taxon>Leishmaniinae</taxon>
        <taxon>Porcisia</taxon>
    </lineage>
</organism>